<dbReference type="PANTHER" id="PTHR44846:SF1">
    <property type="entry name" value="MANNOSYL-D-GLYCERATE TRANSPORT_METABOLISM SYSTEM REPRESSOR MNGR-RELATED"/>
    <property type="match status" value="1"/>
</dbReference>
<dbReference type="Pfam" id="PF00392">
    <property type="entry name" value="GntR"/>
    <property type="match status" value="1"/>
</dbReference>
<evidence type="ECO:0000256" key="3">
    <source>
        <dbReference type="ARBA" id="ARBA00023163"/>
    </source>
</evidence>
<keyword evidence="3" id="KW-0804">Transcription</keyword>
<evidence type="ECO:0000313" key="6">
    <source>
        <dbReference type="Proteomes" id="UP001432166"/>
    </source>
</evidence>
<dbReference type="InterPro" id="IPR000524">
    <property type="entry name" value="Tscrpt_reg_HTH_GntR"/>
</dbReference>
<dbReference type="SMART" id="SM00345">
    <property type="entry name" value="HTH_GNTR"/>
    <property type="match status" value="1"/>
</dbReference>
<dbReference type="PANTHER" id="PTHR44846">
    <property type="entry name" value="MANNOSYL-D-GLYCERATE TRANSPORT/METABOLISM SYSTEM REPRESSOR MNGR-RELATED"/>
    <property type="match status" value="1"/>
</dbReference>
<reference evidence="5" key="1">
    <citation type="submission" date="2022-10" db="EMBL/GenBank/DDBJ databases">
        <title>The complete genomes of actinobacterial strains from the NBC collection.</title>
        <authorList>
            <person name="Joergensen T.S."/>
            <person name="Alvarez Arevalo M."/>
            <person name="Sterndorff E.B."/>
            <person name="Faurdal D."/>
            <person name="Vuksanovic O."/>
            <person name="Mourched A.-S."/>
            <person name="Charusanti P."/>
            <person name="Shaw S."/>
            <person name="Blin K."/>
            <person name="Weber T."/>
        </authorList>
    </citation>
    <scope>NUCLEOTIDE SEQUENCE</scope>
    <source>
        <strain evidence="5">NBC_00189</strain>
    </source>
</reference>
<evidence type="ECO:0000259" key="4">
    <source>
        <dbReference type="PROSITE" id="PS50949"/>
    </source>
</evidence>
<dbReference type="InterPro" id="IPR050679">
    <property type="entry name" value="Bact_HTH_transcr_reg"/>
</dbReference>
<sequence length="97" mass="10625">MDFQPDAEIDHEGPVTPYRQLAGILRARIARGEWQPNKPISSETQLVQQYGLARTTVRRAIAVIVEEGLVFTVPQRGTYVAPQQAVPDDKASPGQAG</sequence>
<organism evidence="5 6">
    <name type="scientific">Streptomyces tauricus</name>
    <dbReference type="NCBI Taxonomy" id="68274"/>
    <lineage>
        <taxon>Bacteria</taxon>
        <taxon>Bacillati</taxon>
        <taxon>Actinomycetota</taxon>
        <taxon>Actinomycetes</taxon>
        <taxon>Kitasatosporales</taxon>
        <taxon>Streptomycetaceae</taxon>
        <taxon>Streptomyces</taxon>
        <taxon>Streptomyces aurantiacus group</taxon>
    </lineage>
</organism>
<gene>
    <name evidence="5" type="ORF">OG288_16665</name>
</gene>
<evidence type="ECO:0000256" key="2">
    <source>
        <dbReference type="ARBA" id="ARBA00023125"/>
    </source>
</evidence>
<dbReference type="EMBL" id="CP108133">
    <property type="protein sequence ID" value="WTP49792.1"/>
    <property type="molecule type" value="Genomic_DNA"/>
</dbReference>
<dbReference type="InterPro" id="IPR036388">
    <property type="entry name" value="WH-like_DNA-bd_sf"/>
</dbReference>
<name>A0ABZ1JHX2_9ACTN</name>
<dbReference type="CDD" id="cd07377">
    <property type="entry name" value="WHTH_GntR"/>
    <property type="match status" value="1"/>
</dbReference>
<dbReference type="Proteomes" id="UP001432166">
    <property type="component" value="Chromosome"/>
</dbReference>
<keyword evidence="1" id="KW-0805">Transcription regulation</keyword>
<feature type="domain" description="HTH gntR-type" evidence="4">
    <location>
        <begin position="15"/>
        <end position="83"/>
    </location>
</feature>
<dbReference type="PROSITE" id="PS50949">
    <property type="entry name" value="HTH_GNTR"/>
    <property type="match status" value="1"/>
</dbReference>
<keyword evidence="6" id="KW-1185">Reference proteome</keyword>
<protein>
    <submittedName>
        <fullName evidence="5">Winged helix-turn-helix domain-containing protein</fullName>
    </submittedName>
</protein>
<dbReference type="PRINTS" id="PR00035">
    <property type="entry name" value="HTHGNTR"/>
</dbReference>
<keyword evidence="2" id="KW-0238">DNA-binding</keyword>
<evidence type="ECO:0000313" key="5">
    <source>
        <dbReference type="EMBL" id="WTP49792.1"/>
    </source>
</evidence>
<accession>A0ABZ1JHX2</accession>
<proteinExistence type="predicted"/>
<dbReference type="RefSeq" id="WP_328937742.1">
    <property type="nucleotide sequence ID" value="NZ_CP108133.1"/>
</dbReference>
<dbReference type="InterPro" id="IPR036390">
    <property type="entry name" value="WH_DNA-bd_sf"/>
</dbReference>
<dbReference type="Gene3D" id="1.10.10.10">
    <property type="entry name" value="Winged helix-like DNA-binding domain superfamily/Winged helix DNA-binding domain"/>
    <property type="match status" value="1"/>
</dbReference>
<evidence type="ECO:0000256" key="1">
    <source>
        <dbReference type="ARBA" id="ARBA00023015"/>
    </source>
</evidence>
<dbReference type="SUPFAM" id="SSF46785">
    <property type="entry name" value="Winged helix' DNA-binding domain"/>
    <property type="match status" value="1"/>
</dbReference>